<feature type="region of interest" description="Disordered" evidence="1">
    <location>
        <begin position="1"/>
        <end position="39"/>
    </location>
</feature>
<dbReference type="AlphaFoldDB" id="E9HUF4"/>
<sequence>MTPDEYVEIGHRNEDEDSDDEQLESENQLDEDHTPESGNIQEYLILNLIKHEEEAPIPNNTSPQTCKAYAPGKKTVFANVKPMFILGQFALVYL</sequence>
<reference evidence="2 3" key="1">
    <citation type="journal article" date="2011" name="Science">
        <title>The ecoresponsive genome of Daphnia pulex.</title>
        <authorList>
            <person name="Colbourne J.K."/>
            <person name="Pfrender M.E."/>
            <person name="Gilbert D."/>
            <person name="Thomas W.K."/>
            <person name="Tucker A."/>
            <person name="Oakley T.H."/>
            <person name="Tokishita S."/>
            <person name="Aerts A."/>
            <person name="Arnold G.J."/>
            <person name="Basu M.K."/>
            <person name="Bauer D.J."/>
            <person name="Caceres C.E."/>
            <person name="Carmel L."/>
            <person name="Casola C."/>
            <person name="Choi J.H."/>
            <person name="Detter J.C."/>
            <person name="Dong Q."/>
            <person name="Dusheyko S."/>
            <person name="Eads B.D."/>
            <person name="Frohlich T."/>
            <person name="Geiler-Samerotte K.A."/>
            <person name="Gerlach D."/>
            <person name="Hatcher P."/>
            <person name="Jogdeo S."/>
            <person name="Krijgsveld J."/>
            <person name="Kriventseva E.V."/>
            <person name="Kultz D."/>
            <person name="Laforsch C."/>
            <person name="Lindquist E."/>
            <person name="Lopez J."/>
            <person name="Manak J.R."/>
            <person name="Muller J."/>
            <person name="Pangilinan J."/>
            <person name="Patwardhan R.P."/>
            <person name="Pitluck S."/>
            <person name="Pritham E.J."/>
            <person name="Rechtsteiner A."/>
            <person name="Rho M."/>
            <person name="Rogozin I.B."/>
            <person name="Sakarya O."/>
            <person name="Salamov A."/>
            <person name="Schaack S."/>
            <person name="Shapiro H."/>
            <person name="Shiga Y."/>
            <person name="Skalitzky C."/>
            <person name="Smith Z."/>
            <person name="Souvorov A."/>
            <person name="Sung W."/>
            <person name="Tang Z."/>
            <person name="Tsuchiya D."/>
            <person name="Tu H."/>
            <person name="Vos H."/>
            <person name="Wang M."/>
            <person name="Wolf Y.I."/>
            <person name="Yamagata H."/>
            <person name="Yamada T."/>
            <person name="Ye Y."/>
            <person name="Shaw J.R."/>
            <person name="Andrews J."/>
            <person name="Crease T.J."/>
            <person name="Tang H."/>
            <person name="Lucas S.M."/>
            <person name="Robertson H.M."/>
            <person name="Bork P."/>
            <person name="Koonin E.V."/>
            <person name="Zdobnov E.M."/>
            <person name="Grigoriev I.V."/>
            <person name="Lynch M."/>
            <person name="Boore J.L."/>
        </authorList>
    </citation>
    <scope>NUCLEOTIDE SEQUENCE [LARGE SCALE GENOMIC DNA]</scope>
</reference>
<keyword evidence="3" id="KW-1185">Reference proteome</keyword>
<dbReference type="Proteomes" id="UP000000305">
    <property type="component" value="Unassembled WGS sequence"/>
</dbReference>
<name>E9HUF4_DAPPU</name>
<proteinExistence type="predicted"/>
<dbReference type="InParanoid" id="E9HUF4"/>
<accession>E9HUF4</accession>
<dbReference type="KEGG" id="dpx:DAPPUDRAFT_266068"/>
<organism evidence="2 3">
    <name type="scientific">Daphnia pulex</name>
    <name type="common">Water flea</name>
    <dbReference type="NCBI Taxonomy" id="6669"/>
    <lineage>
        <taxon>Eukaryota</taxon>
        <taxon>Metazoa</taxon>
        <taxon>Ecdysozoa</taxon>
        <taxon>Arthropoda</taxon>
        <taxon>Crustacea</taxon>
        <taxon>Branchiopoda</taxon>
        <taxon>Diplostraca</taxon>
        <taxon>Cladocera</taxon>
        <taxon>Anomopoda</taxon>
        <taxon>Daphniidae</taxon>
        <taxon>Daphnia</taxon>
    </lineage>
</organism>
<feature type="compositionally biased region" description="Acidic residues" evidence="1">
    <location>
        <begin position="15"/>
        <end position="29"/>
    </location>
</feature>
<dbReference type="EMBL" id="GL732809">
    <property type="protein sequence ID" value="EFX64626.1"/>
    <property type="molecule type" value="Genomic_DNA"/>
</dbReference>
<dbReference type="HOGENOM" id="CLU_2388449_0_0_1"/>
<gene>
    <name evidence="2" type="ORF">DAPPUDRAFT_266068</name>
</gene>
<evidence type="ECO:0000313" key="3">
    <source>
        <dbReference type="Proteomes" id="UP000000305"/>
    </source>
</evidence>
<protein>
    <submittedName>
        <fullName evidence="2">Uncharacterized protein</fullName>
    </submittedName>
</protein>
<evidence type="ECO:0000313" key="2">
    <source>
        <dbReference type="EMBL" id="EFX64626.1"/>
    </source>
</evidence>
<evidence type="ECO:0000256" key="1">
    <source>
        <dbReference type="SAM" id="MobiDB-lite"/>
    </source>
</evidence>